<accession>X1L6H2</accession>
<organism evidence="1">
    <name type="scientific">marine sediment metagenome</name>
    <dbReference type="NCBI Taxonomy" id="412755"/>
    <lineage>
        <taxon>unclassified sequences</taxon>
        <taxon>metagenomes</taxon>
        <taxon>ecological metagenomes</taxon>
    </lineage>
</organism>
<evidence type="ECO:0000313" key="1">
    <source>
        <dbReference type="EMBL" id="GAI01466.1"/>
    </source>
</evidence>
<protein>
    <submittedName>
        <fullName evidence="1">Uncharacterized protein</fullName>
    </submittedName>
</protein>
<name>X1L6H2_9ZZZZ</name>
<dbReference type="EMBL" id="BARV01001925">
    <property type="protein sequence ID" value="GAI01466.1"/>
    <property type="molecule type" value="Genomic_DNA"/>
</dbReference>
<feature type="non-terminal residue" evidence="1">
    <location>
        <position position="1"/>
    </location>
</feature>
<proteinExistence type="predicted"/>
<dbReference type="AlphaFoldDB" id="X1L6H2"/>
<gene>
    <name evidence="1" type="ORF">S06H3_05250</name>
</gene>
<comment type="caution">
    <text evidence="1">The sequence shown here is derived from an EMBL/GenBank/DDBJ whole genome shotgun (WGS) entry which is preliminary data.</text>
</comment>
<reference evidence="1" key="1">
    <citation type="journal article" date="2014" name="Front. Microbiol.">
        <title>High frequency of phylogenetically diverse reductive dehalogenase-homologous genes in deep subseafloor sedimentary metagenomes.</title>
        <authorList>
            <person name="Kawai M."/>
            <person name="Futagami T."/>
            <person name="Toyoda A."/>
            <person name="Takaki Y."/>
            <person name="Nishi S."/>
            <person name="Hori S."/>
            <person name="Arai W."/>
            <person name="Tsubouchi T."/>
            <person name="Morono Y."/>
            <person name="Uchiyama I."/>
            <person name="Ito T."/>
            <person name="Fujiyama A."/>
            <person name="Inagaki F."/>
            <person name="Takami H."/>
        </authorList>
    </citation>
    <scope>NUCLEOTIDE SEQUENCE</scope>
    <source>
        <strain evidence="1">Expedition CK06-06</strain>
    </source>
</reference>
<sequence length="53" mass="6085">GKWEEVSQLDTASLARIVENSLWSKDLIDEVMKYGRIEETNSISVSKLKDDEK</sequence>